<evidence type="ECO:0000256" key="1">
    <source>
        <dbReference type="SAM" id="Phobius"/>
    </source>
</evidence>
<dbReference type="InterPro" id="IPR046192">
    <property type="entry name" value="DUF6220"/>
</dbReference>
<proteinExistence type="predicted"/>
<dbReference type="AlphaFoldDB" id="A0A3Q8XQD3"/>
<dbReference type="KEGG" id="abaw:D5400_17840"/>
<keyword evidence="1" id="KW-0472">Membrane</keyword>
<feature type="transmembrane region" description="Helical" evidence="1">
    <location>
        <begin position="104"/>
        <end position="122"/>
    </location>
</feature>
<protein>
    <submittedName>
        <fullName evidence="2">Uncharacterized protein</fullName>
    </submittedName>
</protein>
<accession>A0A3Q8XQD3</accession>
<sequence length="139" mass="14757">METLKHDTLHDIEHGTPALFIWSARALPALLGAQFFLAGQALFGGMSWDLHGLVGAIVGLPVLVLAGGAIALPRLRGFSWWAGLTLILYVAQVGLAMADTGALAFHPFNGALLLTSAIVLLAKVERRRRITADIPGNPK</sequence>
<dbReference type="RefSeq" id="WP_126011256.1">
    <property type="nucleotide sequence ID" value="NZ_CP032509.1"/>
</dbReference>
<feature type="transmembrane region" description="Helical" evidence="1">
    <location>
        <begin position="50"/>
        <end position="71"/>
    </location>
</feature>
<evidence type="ECO:0000313" key="2">
    <source>
        <dbReference type="EMBL" id="AZN72890.1"/>
    </source>
</evidence>
<dbReference type="OrthoDB" id="8420414at2"/>
<feature type="transmembrane region" description="Helical" evidence="1">
    <location>
        <begin position="20"/>
        <end position="38"/>
    </location>
</feature>
<dbReference type="EMBL" id="CP032509">
    <property type="protein sequence ID" value="AZN72890.1"/>
    <property type="molecule type" value="Genomic_DNA"/>
</dbReference>
<gene>
    <name evidence="2" type="ORF">D5400_17840</name>
</gene>
<keyword evidence="1" id="KW-0812">Transmembrane</keyword>
<name>A0A3Q8XQD3_9HYPH</name>
<dbReference type="Proteomes" id="UP000268192">
    <property type="component" value="Chromosome"/>
</dbReference>
<dbReference type="Pfam" id="PF19728">
    <property type="entry name" value="DUF6220"/>
    <property type="match status" value="1"/>
</dbReference>
<feature type="transmembrane region" description="Helical" evidence="1">
    <location>
        <begin position="78"/>
        <end position="98"/>
    </location>
</feature>
<reference evidence="2 3" key="1">
    <citation type="submission" date="2018-09" db="EMBL/GenBank/DDBJ databases">
        <title>Marinorhizobium profundi gen. nov., sp. nov., isolated from a deep-sea sediment sample from the New Britain Trench and proposal of Marinorhizobiaceae fam. nov. in the order Rhizobiales of the class Alphaproteobacteria.</title>
        <authorList>
            <person name="Cao J."/>
        </authorList>
    </citation>
    <scope>NUCLEOTIDE SEQUENCE [LARGE SCALE GENOMIC DNA]</scope>
    <source>
        <strain evidence="2 3">WS11</strain>
    </source>
</reference>
<organism evidence="2 3">
    <name type="scientific">Georhizobium profundi</name>
    <dbReference type="NCBI Taxonomy" id="2341112"/>
    <lineage>
        <taxon>Bacteria</taxon>
        <taxon>Pseudomonadati</taxon>
        <taxon>Pseudomonadota</taxon>
        <taxon>Alphaproteobacteria</taxon>
        <taxon>Hyphomicrobiales</taxon>
        <taxon>Rhizobiaceae</taxon>
        <taxon>Georhizobium</taxon>
    </lineage>
</organism>
<evidence type="ECO:0000313" key="3">
    <source>
        <dbReference type="Proteomes" id="UP000268192"/>
    </source>
</evidence>
<keyword evidence="1" id="KW-1133">Transmembrane helix</keyword>
<keyword evidence="3" id="KW-1185">Reference proteome</keyword>